<dbReference type="Proteomes" id="UP001177260">
    <property type="component" value="Unassembled WGS sequence"/>
</dbReference>
<organism evidence="1 2">
    <name type="scientific">Aspergillus melleus</name>
    <dbReference type="NCBI Taxonomy" id="138277"/>
    <lineage>
        <taxon>Eukaryota</taxon>
        <taxon>Fungi</taxon>
        <taxon>Dikarya</taxon>
        <taxon>Ascomycota</taxon>
        <taxon>Pezizomycotina</taxon>
        <taxon>Eurotiomycetes</taxon>
        <taxon>Eurotiomycetidae</taxon>
        <taxon>Eurotiales</taxon>
        <taxon>Aspergillaceae</taxon>
        <taxon>Aspergillus</taxon>
        <taxon>Aspergillus subgen. Circumdati</taxon>
    </lineage>
</organism>
<dbReference type="EMBL" id="JAOPJF010000038">
    <property type="protein sequence ID" value="KAK1143607.1"/>
    <property type="molecule type" value="Genomic_DNA"/>
</dbReference>
<reference evidence="1 2" key="1">
    <citation type="journal article" date="2023" name="ACS Omega">
        <title>Identification of the Neoaspergillic Acid Biosynthesis Gene Cluster by Establishing an In Vitro CRISPR-Ribonucleoprotein Genetic System in Aspergillus melleus.</title>
        <authorList>
            <person name="Yuan B."/>
            <person name="Grau M.F."/>
            <person name="Murata R.M."/>
            <person name="Torok T."/>
            <person name="Venkateswaran K."/>
            <person name="Stajich J.E."/>
            <person name="Wang C.C.C."/>
        </authorList>
    </citation>
    <scope>NUCLEOTIDE SEQUENCE [LARGE SCALE GENOMIC DNA]</scope>
    <source>
        <strain evidence="1 2">IMV 1140</strain>
    </source>
</reference>
<accession>A0ACC3AZZ7</accession>
<sequence>MHFTKSILAAAVAFFASSALAVDVQIAYTMDNMGGYTQNIPVDQYTPLDHPGMMTTLQNNARCALFTDGNSAATQEVERGAHVFTPPVMVGGMVCHDPSMQ</sequence>
<evidence type="ECO:0000313" key="2">
    <source>
        <dbReference type="Proteomes" id="UP001177260"/>
    </source>
</evidence>
<keyword evidence="2" id="KW-1185">Reference proteome</keyword>
<proteinExistence type="predicted"/>
<comment type="caution">
    <text evidence="1">The sequence shown here is derived from an EMBL/GenBank/DDBJ whole genome shotgun (WGS) entry which is preliminary data.</text>
</comment>
<protein>
    <submittedName>
        <fullName evidence="1">Uncharacterized protein</fullName>
    </submittedName>
</protein>
<name>A0ACC3AZZ7_9EURO</name>
<gene>
    <name evidence="1" type="ORF">N8T08_006217</name>
</gene>
<evidence type="ECO:0000313" key="1">
    <source>
        <dbReference type="EMBL" id="KAK1143607.1"/>
    </source>
</evidence>